<sequence length="175" mass="19094">MNLRFPRRALMFALSVIAAGPGLAVEDTDLADDEPSSTCLLEGLSEGALTVFGEGEPNGADDAIEVCIYSKKKRLHCLTFKGFINEAKQQVQCRGDTISIWTQQGFSATSVTYLLRFSKGKLSVVRQEKVDPSREAMEAYRKAIKKGNVQAAVIALDGVLYPDHYLDTKEICAGS</sequence>
<feature type="chain" id="PRO_5022694208" evidence="1">
    <location>
        <begin position="25"/>
        <end position="175"/>
    </location>
</feature>
<organism evidence="2 3">
    <name type="scientific">Planctomyces bekefii</name>
    <dbReference type="NCBI Taxonomy" id="1653850"/>
    <lineage>
        <taxon>Bacteria</taxon>
        <taxon>Pseudomonadati</taxon>
        <taxon>Planctomycetota</taxon>
        <taxon>Planctomycetia</taxon>
        <taxon>Planctomycetales</taxon>
        <taxon>Planctomycetaceae</taxon>
        <taxon>Planctomyces</taxon>
    </lineage>
</organism>
<comment type="caution">
    <text evidence="2">The sequence shown here is derived from an EMBL/GenBank/DDBJ whole genome shotgun (WGS) entry which is preliminary data.</text>
</comment>
<accession>A0A5C6MDL7</accession>
<evidence type="ECO:0000313" key="2">
    <source>
        <dbReference type="EMBL" id="TWW12172.1"/>
    </source>
</evidence>
<dbReference type="EMBL" id="SRHE01000034">
    <property type="protein sequence ID" value="TWW12172.1"/>
    <property type="molecule type" value="Genomic_DNA"/>
</dbReference>
<reference evidence="2 3" key="2">
    <citation type="submission" date="2019-08" db="EMBL/GenBank/DDBJ databases">
        <authorList>
            <person name="Henke P."/>
        </authorList>
    </citation>
    <scope>NUCLEOTIDE SEQUENCE [LARGE SCALE GENOMIC DNA]</scope>
    <source>
        <strain evidence="2">Phe10_nw2017</strain>
    </source>
</reference>
<keyword evidence="3" id="KW-1185">Reference proteome</keyword>
<protein>
    <submittedName>
        <fullName evidence="2">Uncharacterized protein</fullName>
    </submittedName>
</protein>
<dbReference type="AlphaFoldDB" id="A0A5C6MDL7"/>
<evidence type="ECO:0000256" key="1">
    <source>
        <dbReference type="SAM" id="SignalP"/>
    </source>
</evidence>
<gene>
    <name evidence="2" type="ORF">E3A20_03240</name>
</gene>
<proteinExistence type="predicted"/>
<feature type="signal peptide" evidence="1">
    <location>
        <begin position="1"/>
        <end position="24"/>
    </location>
</feature>
<dbReference type="Proteomes" id="UP000321083">
    <property type="component" value="Unassembled WGS sequence"/>
</dbReference>
<evidence type="ECO:0000313" key="3">
    <source>
        <dbReference type="Proteomes" id="UP000321083"/>
    </source>
</evidence>
<name>A0A5C6MDL7_9PLAN</name>
<reference evidence="2 3" key="1">
    <citation type="submission" date="2019-08" db="EMBL/GenBank/DDBJ databases">
        <title>100 year-old enigma solved: identification of Planctomyces bekefii, the type genus and species of the phylum Planctomycetes.</title>
        <authorList>
            <person name="Svetlana D.N."/>
            <person name="Overmann J."/>
        </authorList>
    </citation>
    <scope>NUCLEOTIDE SEQUENCE [LARGE SCALE GENOMIC DNA]</scope>
    <source>
        <strain evidence="2">Phe10_nw2017</strain>
    </source>
</reference>
<keyword evidence="1" id="KW-0732">Signal</keyword>